<dbReference type="EMBL" id="VSSQ01094602">
    <property type="protein sequence ID" value="MPN39024.1"/>
    <property type="molecule type" value="Genomic_DNA"/>
</dbReference>
<protein>
    <submittedName>
        <fullName evidence="1">Uncharacterized protein</fullName>
    </submittedName>
</protein>
<name>A0A645HSA3_9ZZZZ</name>
<dbReference type="AlphaFoldDB" id="A0A645HSA3"/>
<accession>A0A645HSA3</accession>
<organism evidence="1">
    <name type="scientific">bioreactor metagenome</name>
    <dbReference type="NCBI Taxonomy" id="1076179"/>
    <lineage>
        <taxon>unclassified sequences</taxon>
        <taxon>metagenomes</taxon>
        <taxon>ecological metagenomes</taxon>
    </lineage>
</organism>
<gene>
    <name evidence="1" type="ORF">SDC9_186550</name>
</gene>
<proteinExistence type="predicted"/>
<reference evidence="1" key="1">
    <citation type="submission" date="2019-08" db="EMBL/GenBank/DDBJ databases">
        <authorList>
            <person name="Kucharzyk K."/>
            <person name="Murdoch R.W."/>
            <person name="Higgins S."/>
            <person name="Loffler F."/>
        </authorList>
    </citation>
    <scope>NUCLEOTIDE SEQUENCE</scope>
</reference>
<comment type="caution">
    <text evidence="1">The sequence shown here is derived from an EMBL/GenBank/DDBJ whole genome shotgun (WGS) entry which is preliminary data.</text>
</comment>
<sequence length="55" mass="6236">MIGNRIFQHMQIELLHFFALNQHLPLQGKRTAHVGEDTQHLGAGHLRFLVQPPAA</sequence>
<evidence type="ECO:0000313" key="1">
    <source>
        <dbReference type="EMBL" id="MPN39024.1"/>
    </source>
</evidence>